<evidence type="ECO:0000313" key="10">
    <source>
        <dbReference type="EMBL" id="ASY44147.1"/>
    </source>
</evidence>
<keyword evidence="3 10" id="KW-0808">Transferase</keyword>
<evidence type="ECO:0000256" key="2">
    <source>
        <dbReference type="ARBA" id="ARBA00006464"/>
    </source>
</evidence>
<dbReference type="KEGG" id="shyd:CJD35_06595"/>
<evidence type="ECO:0000256" key="3">
    <source>
        <dbReference type="ARBA" id="ARBA00022679"/>
    </source>
</evidence>
<gene>
    <name evidence="10" type="ORF">CJD35_06595</name>
</gene>
<dbReference type="PANTHER" id="PTHR30576">
    <property type="entry name" value="COLANIC BIOSYNTHESIS UDP-GLUCOSE LIPID CARRIER TRANSFERASE"/>
    <property type="match status" value="1"/>
</dbReference>
<dbReference type="Pfam" id="PF02397">
    <property type="entry name" value="Bac_transf"/>
    <property type="match status" value="1"/>
</dbReference>
<evidence type="ECO:0000256" key="7">
    <source>
        <dbReference type="ARBA" id="ARBA00023169"/>
    </source>
</evidence>
<proteinExistence type="inferred from homology"/>
<evidence type="ECO:0000256" key="8">
    <source>
        <dbReference type="SAM" id="Phobius"/>
    </source>
</evidence>
<accession>A0A249MSN7</accession>
<evidence type="ECO:0000259" key="9">
    <source>
        <dbReference type="Pfam" id="PF02397"/>
    </source>
</evidence>
<dbReference type="PANTHER" id="PTHR30576:SF0">
    <property type="entry name" value="UNDECAPRENYL-PHOSPHATE N-ACETYLGALACTOSAMINYL 1-PHOSPHATE TRANSFERASE-RELATED"/>
    <property type="match status" value="1"/>
</dbReference>
<keyword evidence="5 8" id="KW-1133">Transmembrane helix</keyword>
<dbReference type="RefSeq" id="WP_017181765.1">
    <property type="nucleotide sequence ID" value="NZ_CP022745.1"/>
</dbReference>
<dbReference type="GO" id="GO:0016780">
    <property type="term" value="F:phosphotransferase activity, for other substituted phosphate groups"/>
    <property type="evidence" value="ECO:0007669"/>
    <property type="project" value="TreeGrafter"/>
</dbReference>
<feature type="domain" description="Bacterial sugar transferase" evidence="9">
    <location>
        <begin position="232"/>
        <end position="420"/>
    </location>
</feature>
<feature type="transmembrane region" description="Helical" evidence="8">
    <location>
        <begin position="27"/>
        <end position="45"/>
    </location>
</feature>
<keyword evidence="4 8" id="KW-0812">Transmembrane</keyword>
<evidence type="ECO:0000313" key="11">
    <source>
        <dbReference type="Proteomes" id="UP000217141"/>
    </source>
</evidence>
<dbReference type="NCBIfam" id="TIGR03025">
    <property type="entry name" value="EPS_sugtrans"/>
    <property type="match status" value="1"/>
</dbReference>
<keyword evidence="7" id="KW-0270">Exopolysaccharide synthesis</keyword>
<sequence>MLILIGSFSFASLMRFGHLPVGESRNWIIVLVSVFMVIAFYGRLYTLDSMQSLTTSVRRAAMAMMWALSIAVLGFFASKHVDTMSRLVLFTGTITAFTLLLLIRLPFFLLIHRIVGNRLLRKLFIVDGVEPREMEGYDIVLCADLGLKIDLHDPAVLHALSSKIREYDRVLVDCPVHERENWSLFLQGVGCIGSLLIPELQPVISDHAKLRLESASIRVSTGPLDLRSRALKRVFDLAVTCSVCLFLAPLLAITAICIKLDSKGPVLFKQLRMGRGNRLFYVYKFRSMRDDLADATGSKSASRDDKRITRVGRIIRATSIDELPQLFNVLRGDMSLVGPRPHALGSKAGNDLFWKVDTRYWLRHSTKPGITGLAQIRGFRGATETHRDLTERLRYDLEYLRNWSIFRDISILLATFGVVVHKNAY</sequence>
<name>A0A249MSN7_SPHXE</name>
<feature type="transmembrane region" description="Helical" evidence="8">
    <location>
        <begin position="57"/>
        <end position="77"/>
    </location>
</feature>
<dbReference type="InterPro" id="IPR003362">
    <property type="entry name" value="Bact_transf"/>
</dbReference>
<evidence type="ECO:0000256" key="6">
    <source>
        <dbReference type="ARBA" id="ARBA00023136"/>
    </source>
</evidence>
<dbReference type="GO" id="GO:0000271">
    <property type="term" value="P:polysaccharide biosynthetic process"/>
    <property type="evidence" value="ECO:0007669"/>
    <property type="project" value="UniProtKB-KW"/>
</dbReference>
<dbReference type="GO" id="GO:0016020">
    <property type="term" value="C:membrane"/>
    <property type="evidence" value="ECO:0007669"/>
    <property type="project" value="UniProtKB-SubCell"/>
</dbReference>
<comment type="similarity">
    <text evidence="2">Belongs to the bacterial sugar transferase family.</text>
</comment>
<keyword evidence="6 8" id="KW-0472">Membrane</keyword>
<comment type="subcellular location">
    <subcellularLocation>
        <location evidence="1">Membrane</location>
        <topology evidence="1">Multi-pass membrane protein</topology>
    </subcellularLocation>
</comment>
<feature type="transmembrane region" description="Helical" evidence="8">
    <location>
        <begin position="89"/>
        <end position="111"/>
    </location>
</feature>
<evidence type="ECO:0000256" key="5">
    <source>
        <dbReference type="ARBA" id="ARBA00022989"/>
    </source>
</evidence>
<dbReference type="AlphaFoldDB" id="A0A249MSN7"/>
<evidence type="ECO:0000256" key="4">
    <source>
        <dbReference type="ARBA" id="ARBA00022692"/>
    </source>
</evidence>
<protein>
    <submittedName>
        <fullName evidence="10">Sugar transferase</fullName>
    </submittedName>
</protein>
<feature type="transmembrane region" description="Helical" evidence="8">
    <location>
        <begin position="234"/>
        <end position="256"/>
    </location>
</feature>
<dbReference type="InterPro" id="IPR017475">
    <property type="entry name" value="EPS_sugar_tfrase"/>
</dbReference>
<dbReference type="Proteomes" id="UP000217141">
    <property type="component" value="Chromosome I"/>
</dbReference>
<organism evidence="10 11">
    <name type="scientific">Sphingobium xenophagum</name>
    <dbReference type="NCBI Taxonomy" id="121428"/>
    <lineage>
        <taxon>Bacteria</taxon>
        <taxon>Pseudomonadati</taxon>
        <taxon>Pseudomonadota</taxon>
        <taxon>Alphaproteobacteria</taxon>
        <taxon>Sphingomonadales</taxon>
        <taxon>Sphingomonadaceae</taxon>
        <taxon>Sphingobium</taxon>
    </lineage>
</organism>
<reference evidence="10 11" key="1">
    <citation type="submission" date="2017-08" db="EMBL/GenBank/DDBJ databases">
        <title>Whole Genome Sequence of Sphingobium hydrophobicum C1: Insights into Adaption to the Electronic-waste Contaminated Sediment.</title>
        <authorList>
            <person name="Song D."/>
            <person name="Chen X."/>
            <person name="Xu M."/>
        </authorList>
    </citation>
    <scope>NUCLEOTIDE SEQUENCE [LARGE SCALE GENOMIC DNA]</scope>
    <source>
        <strain evidence="10 11">C1</strain>
    </source>
</reference>
<evidence type="ECO:0000256" key="1">
    <source>
        <dbReference type="ARBA" id="ARBA00004141"/>
    </source>
</evidence>
<dbReference type="EMBL" id="CP022745">
    <property type="protein sequence ID" value="ASY44147.1"/>
    <property type="molecule type" value="Genomic_DNA"/>
</dbReference>